<organism evidence="1">
    <name type="scientific">Trichophyton rubrum CBS 288.86</name>
    <dbReference type="NCBI Taxonomy" id="1215330"/>
    <lineage>
        <taxon>Eukaryota</taxon>
        <taxon>Fungi</taxon>
        <taxon>Dikarya</taxon>
        <taxon>Ascomycota</taxon>
        <taxon>Pezizomycotina</taxon>
        <taxon>Eurotiomycetes</taxon>
        <taxon>Eurotiomycetidae</taxon>
        <taxon>Onygenales</taxon>
        <taxon>Arthrodermataceae</taxon>
        <taxon>Trichophyton</taxon>
    </lineage>
</organism>
<gene>
    <name evidence="1" type="ORF">H103_03610</name>
</gene>
<name>A0A022W542_TRIRU</name>
<dbReference type="Proteomes" id="UP000023758">
    <property type="component" value="Unassembled WGS sequence"/>
</dbReference>
<evidence type="ECO:0000313" key="1">
    <source>
        <dbReference type="EMBL" id="EZF53457.1"/>
    </source>
</evidence>
<proteinExistence type="predicted"/>
<dbReference type="AlphaFoldDB" id="A0A022W542"/>
<sequence>MPSRQKKRRSLGVPRRYLRALRLAPSDFRGTSRSGLVRGSCLLQQRLFCKKSLVTRKIVIYKLREGKSRERKVENKSYLTYSNINKIKEGNNKRIIRISSATY</sequence>
<protein>
    <submittedName>
        <fullName evidence="1">Uncharacterized protein</fullName>
    </submittedName>
</protein>
<dbReference type="HOGENOM" id="CLU_2265645_0_0_1"/>
<dbReference type="EMBL" id="KK207817">
    <property type="protein sequence ID" value="EZF53457.1"/>
    <property type="molecule type" value="Genomic_DNA"/>
</dbReference>
<accession>A0A022W542</accession>
<reference evidence="1" key="1">
    <citation type="submission" date="2014-02" db="EMBL/GenBank/DDBJ databases">
        <title>The Genome Sequence of Trichophyton rubrum (morphotype fischeri) CBS 288.86.</title>
        <authorList>
            <consortium name="The Broad Institute Genomics Platform"/>
            <person name="Cuomo C.A."/>
            <person name="White T.C."/>
            <person name="Graser Y."/>
            <person name="Martinez-Rossi N."/>
            <person name="Heitman J."/>
            <person name="Young S.K."/>
            <person name="Zeng Q."/>
            <person name="Gargeya S."/>
            <person name="Abouelleil A."/>
            <person name="Alvarado L."/>
            <person name="Chapman S.B."/>
            <person name="Gainer-Dewar J."/>
            <person name="Goldberg J."/>
            <person name="Griggs A."/>
            <person name="Gujja S."/>
            <person name="Hansen M."/>
            <person name="Howarth C."/>
            <person name="Imamovic A."/>
            <person name="Larimer J."/>
            <person name="Martinez D."/>
            <person name="Murphy C."/>
            <person name="Pearson M.D."/>
            <person name="Persinoti G."/>
            <person name="Poon T."/>
            <person name="Priest M."/>
            <person name="Roberts A.D."/>
            <person name="Saif S."/>
            <person name="Shea T.D."/>
            <person name="Sykes S.N."/>
            <person name="Wortman J."/>
            <person name="Nusbaum C."/>
            <person name="Birren B."/>
        </authorList>
    </citation>
    <scope>NUCLEOTIDE SEQUENCE [LARGE SCALE GENOMIC DNA]</scope>
    <source>
        <strain evidence="1">CBS 288.86</strain>
    </source>
</reference>